<evidence type="ECO:0000259" key="12">
    <source>
        <dbReference type="PROSITE" id="PS51721"/>
    </source>
</evidence>
<organism evidence="13 14">
    <name type="scientific">Lacrimispora xylanolytica</name>
    <dbReference type="NCBI Taxonomy" id="29375"/>
    <lineage>
        <taxon>Bacteria</taxon>
        <taxon>Bacillati</taxon>
        <taxon>Bacillota</taxon>
        <taxon>Clostridia</taxon>
        <taxon>Lachnospirales</taxon>
        <taxon>Lachnospiraceae</taxon>
        <taxon>Lacrimispora</taxon>
    </lineage>
</organism>
<dbReference type="InterPro" id="IPR010914">
    <property type="entry name" value="RsgA_GTPase_dom"/>
</dbReference>
<comment type="subunit">
    <text evidence="10">Monomer. Associates with 30S ribosomal subunit, binds 16S rRNA.</text>
</comment>
<feature type="binding site" evidence="10">
    <location>
        <position position="254"/>
    </location>
    <ligand>
        <name>Zn(2+)</name>
        <dbReference type="ChEBI" id="CHEBI:29105"/>
    </ligand>
</feature>
<evidence type="ECO:0000313" key="13">
    <source>
        <dbReference type="EMBL" id="WAJ25884.1"/>
    </source>
</evidence>
<protein>
    <recommendedName>
        <fullName evidence="10">Small ribosomal subunit biogenesis GTPase RsgA</fullName>
        <ecNumber evidence="10">3.6.1.-</ecNumber>
    </recommendedName>
</protein>
<evidence type="ECO:0000256" key="2">
    <source>
        <dbReference type="ARBA" id="ARBA00022517"/>
    </source>
</evidence>
<comment type="subcellular location">
    <subcellularLocation>
        <location evidence="10">Cytoplasm</location>
    </subcellularLocation>
</comment>
<keyword evidence="9 10" id="KW-0342">GTP-binding</keyword>
<sequence>MTGKILKGIAGFYYVQAADGKLYECRAKGIFRNKNVKPLVGDDVDISVLDETELKGNIDKILPRKNALIRPSVANVDQALVLFSVTQPEPNLNLLDRFLVMMEVQEVPVNICFNKIDLTGDERQMELAAIYEKAGYPVYFTSTCEKQGIREIKDLVQGKTTVLAGPSGVGKSTLTNLLYPKAEMETGTISEKIQRGKHTTRHSELFGIGRDTYMMDTPGFSSMYIEDMECGCLKDYFPEFEAYEENCKFLGCVHIGEKVCGVKDAVSEGKISQNRYDNYRLLYQELKEKRRY</sequence>
<evidence type="ECO:0000256" key="8">
    <source>
        <dbReference type="ARBA" id="ARBA00022884"/>
    </source>
</evidence>
<evidence type="ECO:0000256" key="4">
    <source>
        <dbReference type="ARBA" id="ARBA00022730"/>
    </source>
</evidence>
<evidence type="ECO:0000256" key="5">
    <source>
        <dbReference type="ARBA" id="ARBA00022741"/>
    </source>
</evidence>
<evidence type="ECO:0000256" key="3">
    <source>
        <dbReference type="ARBA" id="ARBA00022723"/>
    </source>
</evidence>
<dbReference type="CDD" id="cd01854">
    <property type="entry name" value="YjeQ_EngC"/>
    <property type="match status" value="1"/>
</dbReference>
<keyword evidence="3 10" id="KW-0479">Metal-binding</keyword>
<dbReference type="InterPro" id="IPR012340">
    <property type="entry name" value="NA-bd_OB-fold"/>
</dbReference>
<dbReference type="SUPFAM" id="SSF52540">
    <property type="entry name" value="P-loop containing nucleoside triphosphate hydrolases"/>
    <property type="match status" value="1"/>
</dbReference>
<evidence type="ECO:0000256" key="9">
    <source>
        <dbReference type="ARBA" id="ARBA00023134"/>
    </source>
</evidence>
<keyword evidence="14" id="KW-1185">Reference proteome</keyword>
<dbReference type="EC" id="3.6.1.-" evidence="10"/>
<dbReference type="PROSITE" id="PS50936">
    <property type="entry name" value="ENGC_GTPASE"/>
    <property type="match status" value="1"/>
</dbReference>
<name>A0ABY7AGL3_9FIRM</name>
<keyword evidence="4 10" id="KW-0699">rRNA-binding</keyword>
<comment type="similarity">
    <text evidence="10">Belongs to the TRAFAC class YlqF/YawG GTPase family. RsgA subfamily.</text>
</comment>
<dbReference type="HAMAP" id="MF_01820">
    <property type="entry name" value="GTPase_RsgA"/>
    <property type="match status" value="1"/>
</dbReference>
<keyword evidence="8 10" id="KW-0694">RNA-binding</keyword>
<dbReference type="InterPro" id="IPR027417">
    <property type="entry name" value="P-loop_NTPase"/>
</dbReference>
<dbReference type="InterPro" id="IPR030378">
    <property type="entry name" value="G_CP_dom"/>
</dbReference>
<dbReference type="PANTHER" id="PTHR32120:SF11">
    <property type="entry name" value="SMALL RIBOSOMAL SUBUNIT BIOGENESIS GTPASE RSGA 1, MITOCHONDRIAL-RELATED"/>
    <property type="match status" value="1"/>
</dbReference>
<dbReference type="Gene3D" id="1.10.40.50">
    <property type="entry name" value="Probable gtpase engc, domain 3"/>
    <property type="match status" value="1"/>
</dbReference>
<reference evidence="13" key="1">
    <citation type="submission" date="2022-11" db="EMBL/GenBank/DDBJ databases">
        <title>Lacrimispora xylanolytica sy1, complete genome.</title>
        <authorList>
            <person name="Choi S."/>
        </authorList>
    </citation>
    <scope>NUCLEOTIDE SEQUENCE</scope>
    <source>
        <strain evidence="13">Sy1</strain>
    </source>
</reference>
<keyword evidence="7 10" id="KW-0862">Zinc</keyword>
<feature type="domain" description="EngC GTPase" evidence="11">
    <location>
        <begin position="74"/>
        <end position="221"/>
    </location>
</feature>
<evidence type="ECO:0000259" key="11">
    <source>
        <dbReference type="PROSITE" id="PS50936"/>
    </source>
</evidence>
<proteinExistence type="inferred from homology"/>
<feature type="domain" description="CP-type G" evidence="12">
    <location>
        <begin position="65"/>
        <end position="223"/>
    </location>
</feature>
<dbReference type="Proteomes" id="UP001163115">
    <property type="component" value="Chromosome"/>
</dbReference>
<comment type="function">
    <text evidence="10">One of several proteins that assist in the late maturation steps of the functional core of the 30S ribosomal subunit. Helps release RbfA from mature subunits. May play a role in the assembly of ribosomal proteins into the subunit. Circularly permuted GTPase that catalyzes slow GTP hydrolysis, GTPase activity is stimulated by the 30S ribosomal subunit.</text>
</comment>
<dbReference type="Gene3D" id="2.40.50.140">
    <property type="entry name" value="Nucleic acid-binding proteins"/>
    <property type="match status" value="1"/>
</dbReference>
<dbReference type="Gene3D" id="3.40.50.300">
    <property type="entry name" value="P-loop containing nucleotide triphosphate hydrolases"/>
    <property type="match status" value="1"/>
</dbReference>
<dbReference type="NCBIfam" id="TIGR00157">
    <property type="entry name" value="ribosome small subunit-dependent GTPase A"/>
    <property type="match status" value="1"/>
</dbReference>
<feature type="binding site" evidence="10">
    <location>
        <begin position="165"/>
        <end position="173"/>
    </location>
    <ligand>
        <name>GTP</name>
        <dbReference type="ChEBI" id="CHEBI:37565"/>
    </ligand>
</feature>
<keyword evidence="5 10" id="KW-0547">Nucleotide-binding</keyword>
<dbReference type="SUPFAM" id="SSF50249">
    <property type="entry name" value="Nucleic acid-binding proteins"/>
    <property type="match status" value="1"/>
</dbReference>
<dbReference type="Pfam" id="PF16745">
    <property type="entry name" value="RsgA_N"/>
    <property type="match status" value="1"/>
</dbReference>
<keyword evidence="1 10" id="KW-0963">Cytoplasm</keyword>
<keyword evidence="2 10" id="KW-0690">Ribosome biogenesis</keyword>
<keyword evidence="6 10" id="KW-0378">Hydrolase</keyword>
<comment type="cofactor">
    <cofactor evidence="10">
        <name>Zn(2+)</name>
        <dbReference type="ChEBI" id="CHEBI:29105"/>
    </cofactor>
    <text evidence="10">Binds 1 zinc ion per subunit.</text>
</comment>
<dbReference type="CDD" id="cd04466">
    <property type="entry name" value="S1_YloQ_GTPase"/>
    <property type="match status" value="1"/>
</dbReference>
<feature type="binding site" evidence="10">
    <location>
        <begin position="114"/>
        <end position="117"/>
    </location>
    <ligand>
        <name>GTP</name>
        <dbReference type="ChEBI" id="CHEBI:37565"/>
    </ligand>
</feature>
<dbReference type="EMBL" id="CP113524">
    <property type="protein sequence ID" value="WAJ25884.1"/>
    <property type="molecule type" value="Genomic_DNA"/>
</dbReference>
<dbReference type="PROSITE" id="PS51721">
    <property type="entry name" value="G_CP"/>
    <property type="match status" value="1"/>
</dbReference>
<accession>A0ABY7AGL3</accession>
<evidence type="ECO:0000256" key="1">
    <source>
        <dbReference type="ARBA" id="ARBA00022490"/>
    </source>
</evidence>
<dbReference type="PANTHER" id="PTHR32120">
    <property type="entry name" value="SMALL RIBOSOMAL SUBUNIT BIOGENESIS GTPASE RSGA"/>
    <property type="match status" value="1"/>
</dbReference>
<evidence type="ECO:0000256" key="10">
    <source>
        <dbReference type="HAMAP-Rule" id="MF_01820"/>
    </source>
</evidence>
<feature type="binding site" evidence="10">
    <location>
        <position position="252"/>
    </location>
    <ligand>
        <name>Zn(2+)</name>
        <dbReference type="ChEBI" id="CHEBI:29105"/>
    </ligand>
</feature>
<evidence type="ECO:0000313" key="14">
    <source>
        <dbReference type="Proteomes" id="UP001163115"/>
    </source>
</evidence>
<gene>
    <name evidence="10 13" type="primary">rsgA</name>
    <name evidence="13" type="ORF">OW255_10370</name>
</gene>
<dbReference type="Pfam" id="PF03193">
    <property type="entry name" value="RsgA_GTPase"/>
    <property type="match status" value="1"/>
</dbReference>
<evidence type="ECO:0000256" key="7">
    <source>
        <dbReference type="ARBA" id="ARBA00022833"/>
    </source>
</evidence>
<feature type="binding site" evidence="10">
    <location>
        <position position="247"/>
    </location>
    <ligand>
        <name>Zn(2+)</name>
        <dbReference type="ChEBI" id="CHEBI:29105"/>
    </ligand>
</feature>
<dbReference type="RefSeq" id="WP_024835987.1">
    <property type="nucleotide sequence ID" value="NZ_CP113524.1"/>
</dbReference>
<evidence type="ECO:0000256" key="6">
    <source>
        <dbReference type="ARBA" id="ARBA00022801"/>
    </source>
</evidence>
<feature type="binding site" evidence="10">
    <location>
        <position position="260"/>
    </location>
    <ligand>
        <name>Zn(2+)</name>
        <dbReference type="ChEBI" id="CHEBI:29105"/>
    </ligand>
</feature>
<dbReference type="InterPro" id="IPR004881">
    <property type="entry name" value="Ribosome_biogen_GTPase_RsgA"/>
</dbReference>
<dbReference type="InterPro" id="IPR031944">
    <property type="entry name" value="RsgA_N"/>
</dbReference>